<reference evidence="1 2" key="1">
    <citation type="submission" date="2022-06" db="EMBL/GenBank/DDBJ databases">
        <title>Halomicroarcula sp. a new haloarchaeum isolate from saline soil.</title>
        <authorList>
            <person name="Strakova D."/>
            <person name="Galisteo C."/>
            <person name="Sanchez-Porro C."/>
            <person name="Ventosa A."/>
        </authorList>
    </citation>
    <scope>NUCLEOTIDE SEQUENCE [LARGE SCALE GENOMIC DNA]</scope>
    <source>
        <strain evidence="1 2">S3CR25-11</strain>
    </source>
</reference>
<evidence type="ECO:0000313" key="1">
    <source>
        <dbReference type="EMBL" id="MDS0280623.1"/>
    </source>
</evidence>
<protein>
    <submittedName>
        <fullName evidence="1">Uncharacterized protein</fullName>
    </submittedName>
</protein>
<evidence type="ECO:0000313" key="2">
    <source>
        <dbReference type="Proteomes" id="UP001268864"/>
    </source>
</evidence>
<comment type="caution">
    <text evidence="1">The sequence shown here is derived from an EMBL/GenBank/DDBJ whole genome shotgun (WGS) entry which is preliminary data.</text>
</comment>
<dbReference type="EMBL" id="JAMQOS010000001">
    <property type="protein sequence ID" value="MDS0280623.1"/>
    <property type="molecule type" value="Genomic_DNA"/>
</dbReference>
<gene>
    <name evidence="1" type="ORF">NDI86_00720</name>
</gene>
<dbReference type="RefSeq" id="WP_310898470.1">
    <property type="nucleotide sequence ID" value="NZ_JAMQOS010000001.1"/>
</dbReference>
<sequence length="85" mass="9311">MRLSLYPRDSTDWFLLGWIAAALVIAALESRGYDETADPDERPDGAILDDCDLQALADGDTQTVQTRRGELVRLAAVEEGDETDA</sequence>
<accession>A0ABU2FIQ7</accession>
<proteinExistence type="predicted"/>
<dbReference type="Proteomes" id="UP001268864">
    <property type="component" value="Unassembled WGS sequence"/>
</dbReference>
<organism evidence="1 2">
    <name type="scientific">Haloarcula onubensis</name>
    <dbReference type="NCBI Taxonomy" id="2950539"/>
    <lineage>
        <taxon>Archaea</taxon>
        <taxon>Methanobacteriati</taxon>
        <taxon>Methanobacteriota</taxon>
        <taxon>Stenosarchaea group</taxon>
        <taxon>Halobacteria</taxon>
        <taxon>Halobacteriales</taxon>
        <taxon>Haloarculaceae</taxon>
        <taxon>Haloarcula</taxon>
    </lineage>
</organism>
<keyword evidence="2" id="KW-1185">Reference proteome</keyword>
<name>A0ABU2FIQ7_9EURY</name>